<dbReference type="GO" id="GO:0019171">
    <property type="term" value="F:(3R)-hydroxyacyl-[acyl-carrier-protein] dehydratase activity"/>
    <property type="evidence" value="ECO:0007669"/>
    <property type="project" value="TreeGrafter"/>
</dbReference>
<dbReference type="Gene3D" id="3.10.129.10">
    <property type="entry name" value="Hotdog Thioesterase"/>
    <property type="match status" value="2"/>
</dbReference>
<evidence type="ECO:0000313" key="3">
    <source>
        <dbReference type="Proteomes" id="UP000002572"/>
    </source>
</evidence>
<name>E6W0C3_DESIS</name>
<dbReference type="PANTHER" id="PTHR28152:SF1">
    <property type="entry name" value="HYDROXYACYL-THIOESTER DEHYDRATASE TYPE 2, MITOCHONDRIAL"/>
    <property type="match status" value="1"/>
</dbReference>
<protein>
    <recommendedName>
        <fullName evidence="1">FAS1-like dehydratase domain-containing protein</fullName>
    </recommendedName>
</protein>
<dbReference type="SUPFAM" id="SSF54637">
    <property type="entry name" value="Thioesterase/thiol ester dehydrase-isomerase"/>
    <property type="match status" value="2"/>
</dbReference>
<reference evidence="2 3" key="1">
    <citation type="submission" date="2010-12" db="EMBL/GenBank/DDBJ databases">
        <title>Complete sequence of Desulfurispirillum indicum S5.</title>
        <authorList>
            <consortium name="US DOE Joint Genome Institute"/>
            <person name="Lucas S."/>
            <person name="Copeland A."/>
            <person name="Lapidus A."/>
            <person name="Cheng J.-F."/>
            <person name="Goodwin L."/>
            <person name="Pitluck S."/>
            <person name="Chertkov O."/>
            <person name="Held B."/>
            <person name="Detter J.C."/>
            <person name="Han C."/>
            <person name="Tapia R."/>
            <person name="Land M."/>
            <person name="Hauser L."/>
            <person name="Kyrpides N."/>
            <person name="Ivanova N."/>
            <person name="Mikhailova N."/>
            <person name="Haggblom M."/>
            <person name="Rauschenbach I."/>
            <person name="Bini E."/>
            <person name="Woyke T."/>
        </authorList>
    </citation>
    <scope>NUCLEOTIDE SEQUENCE [LARGE SCALE GENOMIC DNA]</scope>
    <source>
        <strain evidence="3">ATCC BAA-1389 / DSM 22839 / S5</strain>
    </source>
</reference>
<sequence>MKTVNMEYLRSWIGRQQHDEDTLDIRQAQLMAATIDHGAAIGPGEPLPPLWHWIYFREGAPAAELGPDGHGPRGDFLPPVPLRNRMWAGGRVEFLRPLIIGDSVHKHSRVLDVQHKQSRSWGELVFVTVLHELRCREDQLLLLREEHDIVYRQPRPVGQRDPLPETPYTPSSGAKTFTPAATTLFRYSALTFNGHRIHYDADYCRREEGYPDLVIHGPLIATLLAGLARQCLQGDMQSFHYRALNPAFLGDTISMETRLTNGAATLLAVLPDGRVAMEAQATKETP</sequence>
<dbReference type="KEGG" id="din:Selin_1611"/>
<dbReference type="InterPro" id="IPR039569">
    <property type="entry name" value="FAS1-like_DH_region"/>
</dbReference>
<dbReference type="Proteomes" id="UP000002572">
    <property type="component" value="Chromosome"/>
</dbReference>
<keyword evidence="3" id="KW-1185">Reference proteome</keyword>
<feature type="domain" description="FAS1-like dehydratase" evidence="1">
    <location>
        <begin position="78"/>
        <end position="138"/>
    </location>
</feature>
<dbReference type="InParanoid" id="E6W0C3"/>
<evidence type="ECO:0000259" key="1">
    <source>
        <dbReference type="Pfam" id="PF13452"/>
    </source>
</evidence>
<dbReference type="InterPro" id="IPR052741">
    <property type="entry name" value="Mitochondrial_HTD2"/>
</dbReference>
<dbReference type="RefSeq" id="WP_013506221.1">
    <property type="nucleotide sequence ID" value="NC_014836.1"/>
</dbReference>
<evidence type="ECO:0000313" key="2">
    <source>
        <dbReference type="EMBL" id="ADU66341.1"/>
    </source>
</evidence>
<dbReference type="EMBL" id="CP002432">
    <property type="protein sequence ID" value="ADU66341.1"/>
    <property type="molecule type" value="Genomic_DNA"/>
</dbReference>
<dbReference type="PANTHER" id="PTHR28152">
    <property type="entry name" value="HYDROXYACYL-THIOESTER DEHYDRATASE TYPE 2, MITOCHONDRIAL"/>
    <property type="match status" value="1"/>
</dbReference>
<dbReference type="eggNOG" id="COG3777">
    <property type="taxonomic scope" value="Bacteria"/>
</dbReference>
<dbReference type="InterPro" id="IPR029069">
    <property type="entry name" value="HotDog_dom_sf"/>
</dbReference>
<organism evidence="2 3">
    <name type="scientific">Desulfurispirillum indicum (strain ATCC BAA-1389 / DSM 22839 / S5)</name>
    <dbReference type="NCBI Taxonomy" id="653733"/>
    <lineage>
        <taxon>Bacteria</taxon>
        <taxon>Pseudomonadati</taxon>
        <taxon>Chrysiogenota</taxon>
        <taxon>Chrysiogenia</taxon>
        <taxon>Chrysiogenales</taxon>
        <taxon>Chrysiogenaceae</taxon>
        <taxon>Desulfurispirillum</taxon>
    </lineage>
</organism>
<dbReference type="Pfam" id="PF13452">
    <property type="entry name" value="FAS1_DH_region"/>
    <property type="match status" value="1"/>
</dbReference>
<proteinExistence type="predicted"/>
<gene>
    <name evidence="2" type="ordered locus">Selin_1611</name>
</gene>
<dbReference type="STRING" id="653733.Selin_1611"/>
<dbReference type="HOGENOM" id="CLU_028690_3_0_0"/>
<dbReference type="AlphaFoldDB" id="E6W0C3"/>
<accession>E6W0C3</accession>